<accession>Q2LPT0</accession>
<dbReference type="CDD" id="cd05403">
    <property type="entry name" value="NT_KNTase_like"/>
    <property type="match status" value="1"/>
</dbReference>
<dbReference type="OrthoDB" id="9803106at2"/>
<dbReference type="Gene3D" id="3.30.460.10">
    <property type="entry name" value="Beta Polymerase, domain 2"/>
    <property type="match status" value="1"/>
</dbReference>
<dbReference type="Proteomes" id="UP000001933">
    <property type="component" value="Chromosome"/>
</dbReference>
<dbReference type="Pfam" id="PF01909">
    <property type="entry name" value="NTP_transf_2"/>
    <property type="match status" value="1"/>
</dbReference>
<dbReference type="EMBL" id="CP000252">
    <property type="protein sequence ID" value="ABC76293.1"/>
    <property type="molecule type" value="Genomic_DNA"/>
</dbReference>
<dbReference type="KEGG" id="sat:SYN_01114"/>
<dbReference type="InterPro" id="IPR002934">
    <property type="entry name" value="Polymerase_NTP_transf_dom"/>
</dbReference>
<evidence type="ECO:0000313" key="2">
    <source>
        <dbReference type="EMBL" id="ABC76293.1"/>
    </source>
</evidence>
<protein>
    <submittedName>
        <fullName evidence="2">Nucleotidyltransferase</fullName>
        <ecNumber evidence="2">2.7.7.-</ecNumber>
    </submittedName>
</protein>
<dbReference type="GO" id="GO:0016779">
    <property type="term" value="F:nucleotidyltransferase activity"/>
    <property type="evidence" value="ECO:0007669"/>
    <property type="project" value="UniProtKB-KW"/>
</dbReference>
<dbReference type="STRING" id="56780.SYN_01114"/>
<dbReference type="HOGENOM" id="CLU_130257_9_4_7"/>
<dbReference type="EC" id="2.7.7.-" evidence="2"/>
<dbReference type="InParanoid" id="Q2LPT0"/>
<feature type="domain" description="Polymerase nucleotidyl transferase" evidence="1">
    <location>
        <begin position="17"/>
        <end position="79"/>
    </location>
</feature>
<gene>
    <name evidence="2" type="ORF">SYN_01114</name>
</gene>
<keyword evidence="2" id="KW-0808">Transferase</keyword>
<name>Q2LPT0_SYNAS</name>
<sequence length="110" mass="12409">MAGISNETIETVRRFVRLVKNANIKVEKVVIFGSYAKGTAGKWSDVDLAIVSEDFSGIDFNDHKKLVPFLLKLDSKIEPHPFRPEDFTEDNAFAREIMKSGIELHLSELS</sequence>
<dbReference type="InterPro" id="IPR043519">
    <property type="entry name" value="NT_sf"/>
</dbReference>
<keyword evidence="2" id="KW-0548">Nucleotidyltransferase</keyword>
<proteinExistence type="predicted"/>
<dbReference type="PANTHER" id="PTHR43449:SF1">
    <property type="entry name" value="POLYMERASE BETA NUCLEOTIDYLTRANSFERASE DOMAIN-CONTAINING PROTEIN"/>
    <property type="match status" value="1"/>
</dbReference>
<dbReference type="eggNOG" id="COG1708">
    <property type="taxonomic scope" value="Bacteria"/>
</dbReference>
<evidence type="ECO:0000259" key="1">
    <source>
        <dbReference type="Pfam" id="PF01909"/>
    </source>
</evidence>
<dbReference type="AlphaFoldDB" id="Q2LPT0"/>
<organism evidence="2 3">
    <name type="scientific">Syntrophus aciditrophicus (strain SB)</name>
    <dbReference type="NCBI Taxonomy" id="56780"/>
    <lineage>
        <taxon>Bacteria</taxon>
        <taxon>Pseudomonadati</taxon>
        <taxon>Thermodesulfobacteriota</taxon>
        <taxon>Syntrophia</taxon>
        <taxon>Syntrophales</taxon>
        <taxon>Syntrophaceae</taxon>
        <taxon>Syntrophus</taxon>
    </lineage>
</organism>
<dbReference type="PANTHER" id="PTHR43449">
    <property type="entry name" value="NUCLEOTIDYLTRANSFERASE"/>
    <property type="match status" value="1"/>
</dbReference>
<reference evidence="2 3" key="1">
    <citation type="journal article" date="2007" name="Proc. Natl. Acad. Sci. U.S.A.">
        <title>The genome of Syntrophus aciditrophicus: life at the thermodynamic limit of microbial growth.</title>
        <authorList>
            <person name="McInerney M.J."/>
            <person name="Rohlin L."/>
            <person name="Mouttaki H."/>
            <person name="Kim U."/>
            <person name="Krupp R.S."/>
            <person name="Rios-Hernandez L."/>
            <person name="Sieber J."/>
            <person name="Struchtemeyer C.G."/>
            <person name="Bhattacharyya A."/>
            <person name="Campbell J.W."/>
            <person name="Gunsalus R.P."/>
        </authorList>
    </citation>
    <scope>NUCLEOTIDE SEQUENCE [LARGE SCALE GENOMIC DNA]</scope>
    <source>
        <strain evidence="2 3">SB</strain>
    </source>
</reference>
<dbReference type="RefSeq" id="WP_011416327.1">
    <property type="nucleotide sequence ID" value="NC_007759.1"/>
</dbReference>
<keyword evidence="3" id="KW-1185">Reference proteome</keyword>
<dbReference type="SUPFAM" id="SSF81301">
    <property type="entry name" value="Nucleotidyltransferase"/>
    <property type="match status" value="1"/>
</dbReference>
<evidence type="ECO:0000313" key="3">
    <source>
        <dbReference type="Proteomes" id="UP000001933"/>
    </source>
</evidence>